<keyword evidence="7 9" id="KW-0378">Hydrolase</keyword>
<evidence type="ECO:0000256" key="5">
    <source>
        <dbReference type="ARBA" id="ARBA00013198"/>
    </source>
</evidence>
<dbReference type="SUPFAM" id="SSF100950">
    <property type="entry name" value="NagB/RpiA/CoA transferase-like"/>
    <property type="match status" value="1"/>
</dbReference>
<dbReference type="PANTHER" id="PTHR11054">
    <property type="entry name" value="6-PHOSPHOGLUCONOLACTONASE"/>
    <property type="match status" value="1"/>
</dbReference>
<dbReference type="Pfam" id="PF01182">
    <property type="entry name" value="Glucosamine_iso"/>
    <property type="match status" value="1"/>
</dbReference>
<evidence type="ECO:0000256" key="6">
    <source>
        <dbReference type="ARBA" id="ARBA00020337"/>
    </source>
</evidence>
<comment type="pathway">
    <text evidence="3 7">Carbohydrate degradation; pentose phosphate pathway; D-ribulose 5-phosphate from D-glucose 6-phosphate (oxidative stage): step 2/3.</text>
</comment>
<dbReference type="InterPro" id="IPR005900">
    <property type="entry name" value="6-phosphogluconolactonase_DevB"/>
</dbReference>
<dbReference type="GO" id="GO:0017057">
    <property type="term" value="F:6-phosphogluconolactonase activity"/>
    <property type="evidence" value="ECO:0007669"/>
    <property type="project" value="UniProtKB-EC"/>
</dbReference>
<evidence type="ECO:0000259" key="8">
    <source>
        <dbReference type="Pfam" id="PF01182"/>
    </source>
</evidence>
<evidence type="ECO:0000313" key="9">
    <source>
        <dbReference type="EMBL" id="AZI66426.1"/>
    </source>
</evidence>
<evidence type="ECO:0000256" key="1">
    <source>
        <dbReference type="ARBA" id="ARBA00000832"/>
    </source>
</evidence>
<comment type="function">
    <text evidence="2 7">Hydrolysis of 6-phosphogluconolactone to 6-phosphogluconate.</text>
</comment>
<dbReference type="InterPro" id="IPR039104">
    <property type="entry name" value="6PGL"/>
</dbReference>
<comment type="catalytic activity">
    <reaction evidence="1 7">
        <text>6-phospho-D-glucono-1,5-lactone + H2O = 6-phospho-D-gluconate + H(+)</text>
        <dbReference type="Rhea" id="RHEA:12556"/>
        <dbReference type="ChEBI" id="CHEBI:15377"/>
        <dbReference type="ChEBI" id="CHEBI:15378"/>
        <dbReference type="ChEBI" id="CHEBI:57955"/>
        <dbReference type="ChEBI" id="CHEBI:58759"/>
        <dbReference type="EC" id="3.1.1.31"/>
    </reaction>
</comment>
<dbReference type="NCBIfam" id="TIGR01198">
    <property type="entry name" value="pgl"/>
    <property type="match status" value="1"/>
</dbReference>
<dbReference type="EC" id="3.1.1.31" evidence="5 7"/>
<evidence type="ECO:0000256" key="7">
    <source>
        <dbReference type="RuleBase" id="RU365095"/>
    </source>
</evidence>
<dbReference type="PANTHER" id="PTHR11054:SF0">
    <property type="entry name" value="6-PHOSPHOGLUCONOLACTONASE"/>
    <property type="match status" value="1"/>
</dbReference>
<evidence type="ECO:0000256" key="3">
    <source>
        <dbReference type="ARBA" id="ARBA00004961"/>
    </source>
</evidence>
<gene>
    <name evidence="7 9" type="primary">pgl</name>
    <name evidence="9" type="ORF">EIB71_01460</name>
</gene>
<evidence type="ECO:0000256" key="4">
    <source>
        <dbReference type="ARBA" id="ARBA00010662"/>
    </source>
</evidence>
<feature type="domain" description="Glucosamine/galactosamine-6-phosphate isomerase" evidence="8">
    <location>
        <begin position="10"/>
        <end position="230"/>
    </location>
</feature>
<dbReference type="InterPro" id="IPR037171">
    <property type="entry name" value="NagB/RpiA_transferase-like"/>
</dbReference>
<dbReference type="InterPro" id="IPR006148">
    <property type="entry name" value="Glc/Gal-6P_isomerase"/>
</dbReference>
<name>A0ABM7C626_9FLAO</name>
<dbReference type="RefSeq" id="WP_124757053.1">
    <property type="nucleotide sequence ID" value="NZ_CBCRWA010000001.1"/>
</dbReference>
<keyword evidence="10" id="KW-1185">Reference proteome</keyword>
<accession>A0ABM7C626</accession>
<protein>
    <recommendedName>
        <fullName evidence="6 7">6-phosphogluconolactonase</fullName>
        <shortName evidence="7">6PGL</shortName>
        <ecNumber evidence="5 7">3.1.1.31</ecNumber>
    </recommendedName>
</protein>
<comment type="similarity">
    <text evidence="4 7">Belongs to the glucosamine/galactosamine-6-phosphate isomerase family. 6-phosphogluconolactonase subfamily.</text>
</comment>
<dbReference type="CDD" id="cd01400">
    <property type="entry name" value="6PGL"/>
    <property type="match status" value="1"/>
</dbReference>
<dbReference type="EMBL" id="CP034158">
    <property type="protein sequence ID" value="AZI66426.1"/>
    <property type="molecule type" value="Genomic_DNA"/>
</dbReference>
<organism evidence="9 10">
    <name type="scientific">Kaistella daneshvariae</name>
    <dbReference type="NCBI Taxonomy" id="2487074"/>
    <lineage>
        <taxon>Bacteria</taxon>
        <taxon>Pseudomonadati</taxon>
        <taxon>Bacteroidota</taxon>
        <taxon>Flavobacteriia</taxon>
        <taxon>Flavobacteriales</taxon>
        <taxon>Weeksellaceae</taxon>
        <taxon>Chryseobacterium group</taxon>
        <taxon>Kaistella</taxon>
    </lineage>
</organism>
<reference evidence="9 10" key="1">
    <citation type="submission" date="2018-11" db="EMBL/GenBank/DDBJ databases">
        <title>Proposal to divide the Flavobacteriaceae and reorganize its genera based on Amino Acid Identity values calculated from whole genome sequences.</title>
        <authorList>
            <person name="Nicholson A.C."/>
            <person name="Gulvik C.A."/>
            <person name="Whitney A.M."/>
            <person name="Humrighouse B.W."/>
            <person name="Bell M."/>
            <person name="Holmes B."/>
            <person name="Steigerwalt A.G."/>
            <person name="Villarma A."/>
            <person name="Sheth M."/>
            <person name="Batra D."/>
            <person name="Pryor J."/>
            <person name="Bernardet J.-F."/>
            <person name="Hugo C."/>
            <person name="Kampfer P."/>
            <person name="Newman J.D."/>
            <person name="McQuiston J.R."/>
        </authorList>
    </citation>
    <scope>NUCLEOTIDE SEQUENCE [LARGE SCALE GENOMIC DNA]</scope>
    <source>
        <strain evidence="9 10">H3001</strain>
    </source>
</reference>
<proteinExistence type="inferred from homology"/>
<dbReference type="Gene3D" id="3.40.50.1360">
    <property type="match status" value="1"/>
</dbReference>
<dbReference type="Proteomes" id="UP000274483">
    <property type="component" value="Chromosome"/>
</dbReference>
<sequence>MKIHIFKNVKELNVALAEKICEVAEFAIKNRGEFTLVLSGGGSPKKLYHLLASETYKDRIDWSKTYFFFGDERFVPANDSERNSLMIKNLLLEPLKIPESQIYDFDTSGTPEEAAEKYDAAIATHFQDSPIEFDFNLLGLGANSHTASLFPETEVLAEIEAAVKAVFVNELDMYRLTMTAPLINQSRNIAFIVFGADKADAVYHVLEDETGSAELYPARLISTEEEKTEWFIDEAAAAKLSKNKKISGF</sequence>
<evidence type="ECO:0000313" key="10">
    <source>
        <dbReference type="Proteomes" id="UP000274483"/>
    </source>
</evidence>
<evidence type="ECO:0000256" key="2">
    <source>
        <dbReference type="ARBA" id="ARBA00002681"/>
    </source>
</evidence>